<feature type="transmembrane region" description="Helical" evidence="1">
    <location>
        <begin position="582"/>
        <end position="603"/>
    </location>
</feature>
<dbReference type="AlphaFoldDB" id="A0A086ARU7"/>
<keyword evidence="1" id="KW-1133">Transmembrane helix</keyword>
<evidence type="ECO:0000256" key="1">
    <source>
        <dbReference type="SAM" id="Phobius"/>
    </source>
</evidence>
<evidence type="ECO:0000313" key="3">
    <source>
        <dbReference type="EMBL" id="OXA96460.1"/>
    </source>
</evidence>
<proteinExistence type="predicted"/>
<reference evidence="3 5" key="2">
    <citation type="submission" date="2016-11" db="EMBL/GenBank/DDBJ databases">
        <title>Whole genomes of Flavobacteriaceae.</title>
        <authorList>
            <person name="Stine C."/>
            <person name="Li C."/>
            <person name="Tadesse D."/>
        </authorList>
    </citation>
    <scope>NUCLEOTIDE SEQUENCE [LARGE SCALE GENOMIC DNA]</scope>
    <source>
        <strain evidence="3 5">ATCC 29551</strain>
    </source>
</reference>
<evidence type="ECO:0000313" key="5">
    <source>
        <dbReference type="Proteomes" id="UP000198424"/>
    </source>
</evidence>
<feature type="transmembrane region" description="Helical" evidence="1">
    <location>
        <begin position="610"/>
        <end position="632"/>
    </location>
</feature>
<feature type="transmembrane region" description="Helical" evidence="1">
    <location>
        <begin position="638"/>
        <end position="658"/>
    </location>
</feature>
<dbReference type="EMBL" id="MUGY01000004">
    <property type="protein sequence ID" value="OXA96460.1"/>
    <property type="molecule type" value="Genomic_DNA"/>
</dbReference>
<dbReference type="STRING" id="991.IW20_02715"/>
<accession>A0A086ARU7</accession>
<dbReference type="eggNOG" id="ENOG50336UB">
    <property type="taxonomic scope" value="Bacteria"/>
</dbReference>
<reference evidence="2 4" key="1">
    <citation type="submission" date="2014-07" db="EMBL/GenBank/DDBJ databases">
        <title>Genome of Flavobacterium hydatis DSM 2063.</title>
        <authorList>
            <person name="Pipes S.E."/>
            <person name="Stropko S.J."/>
            <person name="Newman J.D."/>
        </authorList>
    </citation>
    <scope>NUCLEOTIDE SEQUENCE [LARGE SCALE GENOMIC DNA]</scope>
    <source>
        <strain evidence="2 4">DSM 2063</strain>
    </source>
</reference>
<dbReference type="Proteomes" id="UP000028712">
    <property type="component" value="Unassembled WGS sequence"/>
</dbReference>
<keyword evidence="1" id="KW-0812">Transmembrane</keyword>
<keyword evidence="5" id="KW-1185">Reference proteome</keyword>
<dbReference type="RefSeq" id="WP_035618392.1">
    <property type="nucleotide sequence ID" value="NZ_JBEWQG010000001.1"/>
</dbReference>
<dbReference type="OrthoDB" id="1448275at2"/>
<dbReference type="EMBL" id="JPRM01000003">
    <property type="protein sequence ID" value="KFF19411.1"/>
    <property type="molecule type" value="Genomic_DNA"/>
</dbReference>
<name>A0A086ARU7_FLAHY</name>
<comment type="caution">
    <text evidence="2">The sequence shown here is derived from an EMBL/GenBank/DDBJ whole genome shotgun (WGS) entry which is preliminary data.</text>
</comment>
<evidence type="ECO:0000313" key="2">
    <source>
        <dbReference type="EMBL" id="KFF19411.1"/>
    </source>
</evidence>
<dbReference type="Proteomes" id="UP000198424">
    <property type="component" value="Unassembled WGS sequence"/>
</dbReference>
<protein>
    <submittedName>
        <fullName evidence="2">Uncharacterized protein</fullName>
    </submittedName>
</protein>
<gene>
    <name evidence="3" type="ORF">B0A62_04115</name>
    <name evidence="2" type="ORF">IW20_02715</name>
</gene>
<sequence length="699" mass="81937">MENYIDQIIACINDFEQKFSDFQSVNTTSSDVSEEIQISTEIEVSSETSSQLPNITMGEIPEIVGEIQISIEEEIPSEADAQLPNIIEENAFNESNEDAQELATELFIQEIENSTIDIVRLFCFSLLSGEYISISDLLKKLKLVDEKVKDLIKNGDFLPNNIQTKIFEYTSAITIIVEGYKIFTHDISNKYSSDRINFLFSENNKFESILRESKLSKKLHSLTDYFFCLLGINHIDHCPSNENDYITDLFDLEKKIKNLKIQEYNDLTKDILIKIKFLQHKWKQRKVSENPSAHLYFSDGSVKAVEDFKDENEKLKEWCEIIQTQYELISKNWIYILELRVKSYKNSKLEDLKISEIHQLIKYYKDVKPNSSKLQEISTFFENKNVETLSSYDRYVNIIETNYSLNNSFSLFVASNKNNNFIKEEYLLVKKRIKGEINNFFTEFKYLDYITNFLIKKINEEDKIRFIEVYDDIIKGHCKEEFDSYFLKKEWSKLNFNYVFILPFKESLVPSNVDDLTHIFYASSFVLPPSNNQIENDYLDIKEQYDKLLLFVDTGKYFKKEIQKIEELNKELDKKDFKSIEIISIFTAIITFVLSSIPTYKFVESVYEALLFMLSLATALGIFITLILFSTRNLYKNILAYIPIALLILVCFFGFNTLTNFEKKEYKIDLVTNKKLDSISIVKVDSILKNRTIKVKHEK</sequence>
<organism evidence="2 4">
    <name type="scientific">Flavobacterium hydatis</name>
    <name type="common">Cytophaga aquatilis</name>
    <dbReference type="NCBI Taxonomy" id="991"/>
    <lineage>
        <taxon>Bacteria</taxon>
        <taxon>Pseudomonadati</taxon>
        <taxon>Bacteroidota</taxon>
        <taxon>Flavobacteriia</taxon>
        <taxon>Flavobacteriales</taxon>
        <taxon>Flavobacteriaceae</taxon>
        <taxon>Flavobacterium</taxon>
    </lineage>
</organism>
<keyword evidence="1" id="KW-0472">Membrane</keyword>
<evidence type="ECO:0000313" key="4">
    <source>
        <dbReference type="Proteomes" id="UP000028712"/>
    </source>
</evidence>